<dbReference type="AlphaFoldDB" id="A0A8K0NXY9"/>
<sequence>MPLSNSGHWNYCGENSLNPNVEHVGEPSRFKYKTADTEGCTCVEATSLSTPPPYPSTGPRLDAGGGGVGEKEGEITV</sequence>
<evidence type="ECO:0000313" key="3">
    <source>
        <dbReference type="Proteomes" id="UP000792457"/>
    </source>
</evidence>
<keyword evidence="3" id="KW-1185">Reference proteome</keyword>
<comment type="caution">
    <text evidence="2">The sequence shown here is derived from an EMBL/GenBank/DDBJ whole genome shotgun (WGS) entry which is preliminary data.</text>
</comment>
<evidence type="ECO:0000256" key="1">
    <source>
        <dbReference type="SAM" id="MobiDB-lite"/>
    </source>
</evidence>
<accession>A0A8K0NXY9</accession>
<proteinExistence type="predicted"/>
<protein>
    <submittedName>
        <fullName evidence="2">Uncharacterized protein</fullName>
    </submittedName>
</protein>
<feature type="region of interest" description="Disordered" evidence="1">
    <location>
        <begin position="44"/>
        <end position="77"/>
    </location>
</feature>
<dbReference type="Proteomes" id="UP000792457">
    <property type="component" value="Unassembled WGS sequence"/>
</dbReference>
<reference evidence="2" key="1">
    <citation type="submission" date="2013-04" db="EMBL/GenBank/DDBJ databases">
        <authorList>
            <person name="Qu J."/>
            <person name="Murali S.C."/>
            <person name="Bandaranaike D."/>
            <person name="Bellair M."/>
            <person name="Blankenburg K."/>
            <person name="Chao H."/>
            <person name="Dinh H."/>
            <person name="Doddapaneni H."/>
            <person name="Downs B."/>
            <person name="Dugan-Rocha S."/>
            <person name="Elkadiri S."/>
            <person name="Gnanaolivu R.D."/>
            <person name="Hernandez B."/>
            <person name="Javaid M."/>
            <person name="Jayaseelan J.C."/>
            <person name="Lee S."/>
            <person name="Li M."/>
            <person name="Ming W."/>
            <person name="Munidasa M."/>
            <person name="Muniz J."/>
            <person name="Nguyen L."/>
            <person name="Ongeri F."/>
            <person name="Osuji N."/>
            <person name="Pu L.-L."/>
            <person name="Puazo M."/>
            <person name="Qu C."/>
            <person name="Quiroz J."/>
            <person name="Raj R."/>
            <person name="Weissenberger G."/>
            <person name="Xin Y."/>
            <person name="Zou X."/>
            <person name="Han Y."/>
            <person name="Richards S."/>
            <person name="Worley K."/>
            <person name="Muzny D."/>
            <person name="Gibbs R."/>
        </authorList>
    </citation>
    <scope>NUCLEOTIDE SEQUENCE</scope>
    <source>
        <strain evidence="2">Sampled in the wild</strain>
    </source>
</reference>
<name>A0A8K0NXY9_LADFU</name>
<organism evidence="2 3">
    <name type="scientific">Ladona fulva</name>
    <name type="common">Scarce chaser dragonfly</name>
    <name type="synonym">Libellula fulva</name>
    <dbReference type="NCBI Taxonomy" id="123851"/>
    <lineage>
        <taxon>Eukaryota</taxon>
        <taxon>Metazoa</taxon>
        <taxon>Ecdysozoa</taxon>
        <taxon>Arthropoda</taxon>
        <taxon>Hexapoda</taxon>
        <taxon>Insecta</taxon>
        <taxon>Pterygota</taxon>
        <taxon>Palaeoptera</taxon>
        <taxon>Odonata</taxon>
        <taxon>Epiprocta</taxon>
        <taxon>Anisoptera</taxon>
        <taxon>Libelluloidea</taxon>
        <taxon>Libellulidae</taxon>
        <taxon>Ladona</taxon>
    </lineage>
</organism>
<reference evidence="2" key="2">
    <citation type="submission" date="2017-10" db="EMBL/GenBank/DDBJ databases">
        <title>Ladona fulva Genome sequencing and assembly.</title>
        <authorList>
            <person name="Murali S."/>
            <person name="Richards S."/>
            <person name="Bandaranaike D."/>
            <person name="Bellair M."/>
            <person name="Blankenburg K."/>
            <person name="Chao H."/>
            <person name="Dinh H."/>
            <person name="Doddapaneni H."/>
            <person name="Dugan-Rocha S."/>
            <person name="Elkadiri S."/>
            <person name="Gnanaolivu R."/>
            <person name="Hernandez B."/>
            <person name="Skinner E."/>
            <person name="Javaid M."/>
            <person name="Lee S."/>
            <person name="Li M."/>
            <person name="Ming W."/>
            <person name="Munidasa M."/>
            <person name="Muniz J."/>
            <person name="Nguyen L."/>
            <person name="Hughes D."/>
            <person name="Osuji N."/>
            <person name="Pu L.-L."/>
            <person name="Puazo M."/>
            <person name="Qu C."/>
            <person name="Quiroz J."/>
            <person name="Raj R."/>
            <person name="Weissenberger G."/>
            <person name="Xin Y."/>
            <person name="Zou X."/>
            <person name="Han Y."/>
            <person name="Worley K."/>
            <person name="Muzny D."/>
            <person name="Gibbs R."/>
        </authorList>
    </citation>
    <scope>NUCLEOTIDE SEQUENCE</scope>
    <source>
        <strain evidence="2">Sampled in the wild</strain>
    </source>
</reference>
<gene>
    <name evidence="2" type="ORF">J437_LFUL009280</name>
</gene>
<evidence type="ECO:0000313" key="2">
    <source>
        <dbReference type="EMBL" id="KAG8228575.1"/>
    </source>
</evidence>
<dbReference type="EMBL" id="KZ308378">
    <property type="protein sequence ID" value="KAG8228575.1"/>
    <property type="molecule type" value="Genomic_DNA"/>
</dbReference>